<keyword evidence="1" id="KW-0812">Transmembrane</keyword>
<evidence type="ECO:0000256" key="1">
    <source>
        <dbReference type="SAM" id="Phobius"/>
    </source>
</evidence>
<organism evidence="2">
    <name type="scientific">marine sediment metagenome</name>
    <dbReference type="NCBI Taxonomy" id="412755"/>
    <lineage>
        <taxon>unclassified sequences</taxon>
        <taxon>metagenomes</taxon>
        <taxon>ecological metagenomes</taxon>
    </lineage>
</organism>
<sequence>MFPKDAITFTQELVDIDNVTVLVATPSNPVTVLGVRMQQSGVQSETILECDNVMLAHNFGLRDYSLDLISFLCEGTLRFDKTGVSDTAFVSTTYVPRNIASSTEESFTQGYIQGFTYGDIIISVLAMLIFSIVIYDFLYRWVRGNKIKQD</sequence>
<protein>
    <submittedName>
        <fullName evidence="2">Uncharacterized protein</fullName>
    </submittedName>
</protein>
<feature type="transmembrane region" description="Helical" evidence="1">
    <location>
        <begin position="120"/>
        <end position="139"/>
    </location>
</feature>
<keyword evidence="1" id="KW-0472">Membrane</keyword>
<accession>A0A0F9IWR3</accession>
<comment type="caution">
    <text evidence="2">The sequence shown here is derived from an EMBL/GenBank/DDBJ whole genome shotgun (WGS) entry which is preliminary data.</text>
</comment>
<proteinExistence type="predicted"/>
<name>A0A0F9IWR3_9ZZZZ</name>
<evidence type="ECO:0000313" key="2">
    <source>
        <dbReference type="EMBL" id="KKM24489.1"/>
    </source>
</evidence>
<dbReference type="EMBL" id="LAZR01012913">
    <property type="protein sequence ID" value="KKM24489.1"/>
    <property type="molecule type" value="Genomic_DNA"/>
</dbReference>
<dbReference type="AlphaFoldDB" id="A0A0F9IWR3"/>
<reference evidence="2" key="1">
    <citation type="journal article" date="2015" name="Nature">
        <title>Complex archaea that bridge the gap between prokaryotes and eukaryotes.</title>
        <authorList>
            <person name="Spang A."/>
            <person name="Saw J.H."/>
            <person name="Jorgensen S.L."/>
            <person name="Zaremba-Niedzwiedzka K."/>
            <person name="Martijn J."/>
            <person name="Lind A.E."/>
            <person name="van Eijk R."/>
            <person name="Schleper C."/>
            <person name="Guy L."/>
            <person name="Ettema T.J."/>
        </authorList>
    </citation>
    <scope>NUCLEOTIDE SEQUENCE</scope>
</reference>
<keyword evidence="1" id="KW-1133">Transmembrane helix</keyword>
<gene>
    <name evidence="2" type="ORF">LCGC14_1604610</name>
</gene>